<comment type="caution">
    <text evidence="1">The sequence shown here is derived from an EMBL/GenBank/DDBJ whole genome shotgun (WGS) entry which is preliminary data.</text>
</comment>
<accession>A0A371IDB6</accession>
<feature type="non-terminal residue" evidence="1">
    <location>
        <position position="1"/>
    </location>
</feature>
<protein>
    <submittedName>
        <fullName evidence="1">Uncharacterized protein</fullName>
    </submittedName>
</protein>
<name>A0A371IDB6_MUCPR</name>
<dbReference type="EMBL" id="QJKJ01000355">
    <property type="protein sequence ID" value="RDY13029.1"/>
    <property type="molecule type" value="Genomic_DNA"/>
</dbReference>
<proteinExistence type="predicted"/>
<dbReference type="OrthoDB" id="2002345at2759"/>
<evidence type="ECO:0000313" key="2">
    <source>
        <dbReference type="Proteomes" id="UP000257109"/>
    </source>
</evidence>
<dbReference type="Proteomes" id="UP000257109">
    <property type="component" value="Unassembled WGS sequence"/>
</dbReference>
<sequence length="175" mass="20648">MVLNRSSRYRAEFELSRVARDRLTKRDKFLYHWQSSWEVKSTFYESYTTCITVLLTKGQVLFCWSRERLDEVKVNEELSRPDKADSVGSTPWPTSKQIPIPIQNRIHPGIRRSTPPKQDSSMCIIVNSFLFITKPKNPLYEQNQMENNNRTLKELATPDVLYQPWCIQYPQLEST</sequence>
<dbReference type="AlphaFoldDB" id="A0A371IDB6"/>
<keyword evidence="2" id="KW-1185">Reference proteome</keyword>
<organism evidence="1 2">
    <name type="scientific">Mucuna pruriens</name>
    <name type="common">Velvet bean</name>
    <name type="synonym">Dolichos pruriens</name>
    <dbReference type="NCBI Taxonomy" id="157652"/>
    <lineage>
        <taxon>Eukaryota</taxon>
        <taxon>Viridiplantae</taxon>
        <taxon>Streptophyta</taxon>
        <taxon>Embryophyta</taxon>
        <taxon>Tracheophyta</taxon>
        <taxon>Spermatophyta</taxon>
        <taxon>Magnoliopsida</taxon>
        <taxon>eudicotyledons</taxon>
        <taxon>Gunneridae</taxon>
        <taxon>Pentapetalae</taxon>
        <taxon>rosids</taxon>
        <taxon>fabids</taxon>
        <taxon>Fabales</taxon>
        <taxon>Fabaceae</taxon>
        <taxon>Papilionoideae</taxon>
        <taxon>50 kb inversion clade</taxon>
        <taxon>NPAAA clade</taxon>
        <taxon>indigoferoid/millettioid clade</taxon>
        <taxon>Phaseoleae</taxon>
        <taxon>Mucuna</taxon>
    </lineage>
</organism>
<gene>
    <name evidence="1" type="ORF">CR513_02104</name>
</gene>
<reference evidence="1" key="1">
    <citation type="submission" date="2018-05" db="EMBL/GenBank/DDBJ databases">
        <title>Draft genome of Mucuna pruriens seed.</title>
        <authorList>
            <person name="Nnadi N.E."/>
            <person name="Vos R."/>
            <person name="Hasami M.H."/>
            <person name="Devisetty U.K."/>
            <person name="Aguiy J.C."/>
        </authorList>
    </citation>
    <scope>NUCLEOTIDE SEQUENCE [LARGE SCALE GENOMIC DNA]</scope>
    <source>
        <strain evidence="1">JCA_2017</strain>
    </source>
</reference>
<evidence type="ECO:0000313" key="1">
    <source>
        <dbReference type="EMBL" id="RDY13029.1"/>
    </source>
</evidence>